<dbReference type="CDD" id="cd00367">
    <property type="entry name" value="PTS-HPr_like"/>
    <property type="match status" value="1"/>
</dbReference>
<keyword evidence="6" id="KW-1185">Reference proteome</keyword>
<dbReference type="PROSITE" id="PS51350">
    <property type="entry name" value="PTS_HPR_DOM"/>
    <property type="match status" value="1"/>
</dbReference>
<dbReference type="EMBL" id="CP000358">
    <property type="protein sequence ID" value="ABF44055.1"/>
    <property type="molecule type" value="Genomic_DNA"/>
</dbReference>
<protein>
    <submittedName>
        <fullName evidence="5">Phosphotransferase system HPr-related protein</fullName>
    </submittedName>
</protein>
<comment type="subcellular location">
    <subcellularLocation>
        <location evidence="1">Cytoplasm</location>
    </subcellularLocation>
</comment>
<organism evidence="5 6">
    <name type="scientific">Deinococcus geothermalis (strain DSM 11300 / CIP 105573 / AG-3a)</name>
    <dbReference type="NCBI Taxonomy" id="319795"/>
    <lineage>
        <taxon>Bacteria</taxon>
        <taxon>Thermotogati</taxon>
        <taxon>Deinococcota</taxon>
        <taxon>Deinococci</taxon>
        <taxon>Deinococcales</taxon>
        <taxon>Deinococcaceae</taxon>
        <taxon>Deinococcus</taxon>
    </lineage>
</organism>
<gene>
    <name evidence="5" type="ordered locus">Dgeo_2621</name>
</gene>
<dbReference type="PROSITE" id="PS00369">
    <property type="entry name" value="PTS_HPR_HIS"/>
    <property type="match status" value="1"/>
</dbReference>
<keyword evidence="3" id="KW-0598">Phosphotransferase system</keyword>
<dbReference type="KEGG" id="dge:Dgeo_2621"/>
<dbReference type="GO" id="GO:0009401">
    <property type="term" value="P:phosphoenolpyruvate-dependent sugar phosphotransferase system"/>
    <property type="evidence" value="ECO:0007669"/>
    <property type="project" value="UniProtKB-KW"/>
</dbReference>
<dbReference type="PROSITE" id="PS00589">
    <property type="entry name" value="PTS_HPR_SER"/>
    <property type="match status" value="1"/>
</dbReference>
<dbReference type="eggNOG" id="COG1925">
    <property type="taxonomic scope" value="Bacteria"/>
</dbReference>
<geneLocation type="plasmid" evidence="5 6">
    <name>pDGEO01</name>
</geneLocation>
<evidence type="ECO:0000313" key="6">
    <source>
        <dbReference type="Proteomes" id="UP000002431"/>
    </source>
</evidence>
<evidence type="ECO:0000259" key="4">
    <source>
        <dbReference type="PROSITE" id="PS51350"/>
    </source>
</evidence>
<dbReference type="Proteomes" id="UP000002431">
    <property type="component" value="Plasmid pDGEO01"/>
</dbReference>
<dbReference type="GO" id="GO:0005737">
    <property type="term" value="C:cytoplasm"/>
    <property type="evidence" value="ECO:0007669"/>
    <property type="project" value="UniProtKB-SubCell"/>
</dbReference>
<proteinExistence type="predicted"/>
<dbReference type="InterPro" id="IPR050399">
    <property type="entry name" value="HPr"/>
</dbReference>
<keyword evidence="2" id="KW-0963">Cytoplasm</keyword>
<evidence type="ECO:0000256" key="2">
    <source>
        <dbReference type="ARBA" id="ARBA00022490"/>
    </source>
</evidence>
<dbReference type="HOGENOM" id="CLU_136230_2_0_0"/>
<dbReference type="PRINTS" id="PR00107">
    <property type="entry name" value="PHOSPHOCPHPR"/>
</dbReference>
<name>Q1J379_DEIGD</name>
<accession>Q1J379</accession>
<keyword evidence="5" id="KW-0614">Plasmid</keyword>
<dbReference type="Pfam" id="PF00381">
    <property type="entry name" value="PTS-HPr"/>
    <property type="match status" value="1"/>
</dbReference>
<sequence length="89" mass="9306">MEEHFVVTSEHGLHARPAAQLVQVATPFASTVELLTDGRAVNLKSIMAVMGVGLAHGAPFSIRATGEDAQAALSALASRLEEQGLARRA</sequence>
<dbReference type="InterPro" id="IPR000032">
    <property type="entry name" value="HPr-like"/>
</dbReference>
<evidence type="ECO:0000256" key="3">
    <source>
        <dbReference type="ARBA" id="ARBA00022683"/>
    </source>
</evidence>
<evidence type="ECO:0000256" key="1">
    <source>
        <dbReference type="ARBA" id="ARBA00004496"/>
    </source>
</evidence>
<dbReference type="Gene3D" id="3.30.1340.10">
    <property type="entry name" value="HPr-like"/>
    <property type="match status" value="1"/>
</dbReference>
<dbReference type="SUPFAM" id="SSF55594">
    <property type="entry name" value="HPr-like"/>
    <property type="match status" value="1"/>
</dbReference>
<dbReference type="PANTHER" id="PTHR33705">
    <property type="entry name" value="PHOSPHOCARRIER PROTEIN HPR"/>
    <property type="match status" value="1"/>
</dbReference>
<dbReference type="NCBIfam" id="TIGR01003">
    <property type="entry name" value="PTS_HPr_family"/>
    <property type="match status" value="1"/>
</dbReference>
<evidence type="ECO:0000313" key="5">
    <source>
        <dbReference type="EMBL" id="ABF44055.1"/>
    </source>
</evidence>
<dbReference type="PANTHER" id="PTHR33705:SF5">
    <property type="entry name" value="HPR-LIKE PROTEIN CRH"/>
    <property type="match status" value="1"/>
</dbReference>
<dbReference type="RefSeq" id="WP_011525945.1">
    <property type="nucleotide sequence ID" value="NC_008010.2"/>
</dbReference>
<dbReference type="AlphaFoldDB" id="Q1J379"/>
<dbReference type="InterPro" id="IPR035895">
    <property type="entry name" value="HPr-like_sf"/>
</dbReference>
<feature type="domain" description="HPr" evidence="4">
    <location>
        <begin position="1"/>
        <end position="89"/>
    </location>
</feature>
<dbReference type="InterPro" id="IPR001020">
    <property type="entry name" value="PTS_HPr_His_P_site"/>
</dbReference>
<dbReference type="InterPro" id="IPR002114">
    <property type="entry name" value="PTS_HPr_Ser_P_site"/>
</dbReference>
<reference evidence="5" key="1">
    <citation type="submission" date="2006-04" db="EMBL/GenBank/DDBJ databases">
        <title>Complete sequence of plasmid1 pDGEO01 of Deinococcus geothermalis DSM 11300.</title>
        <authorList>
            <consortium name="US DOE Joint Genome Institute"/>
            <person name="Copeland A."/>
            <person name="Lucas S."/>
            <person name="Lapidus A."/>
            <person name="Barry K."/>
            <person name="Detter J.C."/>
            <person name="Glavina del Rio T."/>
            <person name="Hammon N."/>
            <person name="Israni S."/>
            <person name="Dalin E."/>
            <person name="Tice H."/>
            <person name="Pitluck S."/>
            <person name="Brettin T."/>
            <person name="Bruce D."/>
            <person name="Han C."/>
            <person name="Tapia R."/>
            <person name="Saunders E."/>
            <person name="Gilna P."/>
            <person name="Schmutz J."/>
            <person name="Larimer F."/>
            <person name="Land M."/>
            <person name="Hauser L."/>
            <person name="Kyrpides N."/>
            <person name="Kim E."/>
            <person name="Daly M.J."/>
            <person name="Fredrickson J.K."/>
            <person name="Makarova K.S."/>
            <person name="Gaidamakova E.K."/>
            <person name="Zhai M."/>
            <person name="Richardson P."/>
        </authorList>
    </citation>
    <scope>NUCLEOTIDE SEQUENCE</scope>
    <source>
        <strain evidence="5">DSM 11300</strain>
        <plasmid evidence="5">pDGEO01</plasmid>
    </source>
</reference>